<feature type="transmembrane region" description="Helical" evidence="5">
    <location>
        <begin position="6"/>
        <end position="34"/>
    </location>
</feature>
<sequence length="174" mass="19438">MIVFYLLLAVFSVGVGSILGSDDFLVAFGAGYGFARDGWFSKKIKDAHLPDVTDLLLNSAMFIYLGTIMPWEAFSARDITPYVTPWRLLGFAALVLCFRRIPIMLASYKINPDIRTFREALFCGHFGPMGLGAIFWPLKLVQLSRPAPANRCLTLQSSRHLTRTARRQSKCSGL</sequence>
<dbReference type="GO" id="GO:0030007">
    <property type="term" value="P:intracellular potassium ion homeostasis"/>
    <property type="evidence" value="ECO:0007669"/>
    <property type="project" value="TreeGrafter"/>
</dbReference>
<proteinExistence type="predicted"/>
<dbReference type="Pfam" id="PF00999">
    <property type="entry name" value="Na_H_Exchanger"/>
    <property type="match status" value="1"/>
</dbReference>
<evidence type="ECO:0000256" key="3">
    <source>
        <dbReference type="ARBA" id="ARBA00022989"/>
    </source>
</evidence>
<dbReference type="EMBL" id="CAIJEO010000004">
    <property type="protein sequence ID" value="CAD0090300.1"/>
    <property type="molecule type" value="Genomic_DNA"/>
</dbReference>
<dbReference type="OrthoDB" id="2190219at2759"/>
<dbReference type="Proteomes" id="UP000714618">
    <property type="component" value="Unassembled WGS sequence"/>
</dbReference>
<organism evidence="7 8">
    <name type="scientific">Aureobasidium mustum</name>
    <dbReference type="NCBI Taxonomy" id="2773714"/>
    <lineage>
        <taxon>Eukaryota</taxon>
        <taxon>Fungi</taxon>
        <taxon>Dikarya</taxon>
        <taxon>Ascomycota</taxon>
        <taxon>Pezizomycotina</taxon>
        <taxon>Dothideomycetes</taxon>
        <taxon>Dothideomycetidae</taxon>
        <taxon>Dothideales</taxon>
        <taxon>Saccotheciaceae</taxon>
        <taxon>Aureobasidium</taxon>
    </lineage>
</organism>
<dbReference type="PANTHER" id="PTHR31382">
    <property type="entry name" value="NA(+)/H(+) ANTIPORTER"/>
    <property type="match status" value="1"/>
</dbReference>
<evidence type="ECO:0000256" key="1">
    <source>
        <dbReference type="ARBA" id="ARBA00004141"/>
    </source>
</evidence>
<reference evidence="7" key="1">
    <citation type="submission" date="2020-06" db="EMBL/GenBank/DDBJ databases">
        <authorList>
            <person name="Onetto C."/>
        </authorList>
    </citation>
    <scope>NUCLEOTIDE SEQUENCE</scope>
</reference>
<keyword evidence="8" id="KW-1185">Reference proteome</keyword>
<accession>A0A9N8PCJ8</accession>
<comment type="caution">
    <text evidence="7">The sequence shown here is derived from an EMBL/GenBank/DDBJ whole genome shotgun (WGS) entry which is preliminary data.</text>
</comment>
<name>A0A9N8PCJ8_9PEZI</name>
<dbReference type="GO" id="GO:0036376">
    <property type="term" value="P:sodium ion export across plasma membrane"/>
    <property type="evidence" value="ECO:0007669"/>
    <property type="project" value="InterPro"/>
</dbReference>
<dbReference type="GO" id="GO:0015385">
    <property type="term" value="F:sodium:proton antiporter activity"/>
    <property type="evidence" value="ECO:0007669"/>
    <property type="project" value="InterPro"/>
</dbReference>
<dbReference type="GO" id="GO:0120029">
    <property type="term" value="P:proton export across plasma membrane"/>
    <property type="evidence" value="ECO:0007669"/>
    <property type="project" value="InterPro"/>
</dbReference>
<evidence type="ECO:0000256" key="5">
    <source>
        <dbReference type="SAM" id="Phobius"/>
    </source>
</evidence>
<evidence type="ECO:0000313" key="8">
    <source>
        <dbReference type="Proteomes" id="UP000714618"/>
    </source>
</evidence>
<dbReference type="GO" id="GO:0042391">
    <property type="term" value="P:regulation of membrane potential"/>
    <property type="evidence" value="ECO:0007669"/>
    <property type="project" value="InterPro"/>
</dbReference>
<dbReference type="InterPro" id="IPR004712">
    <property type="entry name" value="Na+/H+_antiporter_fungi"/>
</dbReference>
<keyword evidence="3 5" id="KW-1133">Transmembrane helix</keyword>
<dbReference type="GO" id="GO:0005886">
    <property type="term" value="C:plasma membrane"/>
    <property type="evidence" value="ECO:0007669"/>
    <property type="project" value="InterPro"/>
</dbReference>
<gene>
    <name evidence="7" type="ORF">AWRI4233_LOCUS2630</name>
</gene>
<keyword evidence="4 5" id="KW-0472">Membrane</keyword>
<dbReference type="AlphaFoldDB" id="A0A9N8PCJ8"/>
<evidence type="ECO:0000259" key="6">
    <source>
        <dbReference type="Pfam" id="PF00999"/>
    </source>
</evidence>
<dbReference type="PANTHER" id="PTHR31382:SF2">
    <property type="entry name" value="CATION_H+ EXCHANGER DOMAIN-CONTAINING PROTEIN"/>
    <property type="match status" value="1"/>
</dbReference>
<comment type="subcellular location">
    <subcellularLocation>
        <location evidence="1">Membrane</location>
        <topology evidence="1">Multi-pass membrane protein</topology>
    </subcellularLocation>
</comment>
<evidence type="ECO:0000256" key="4">
    <source>
        <dbReference type="ARBA" id="ARBA00023136"/>
    </source>
</evidence>
<evidence type="ECO:0000256" key="2">
    <source>
        <dbReference type="ARBA" id="ARBA00022692"/>
    </source>
</evidence>
<evidence type="ECO:0000313" key="7">
    <source>
        <dbReference type="EMBL" id="CAD0090300.1"/>
    </source>
</evidence>
<feature type="domain" description="Cation/H+ exchanger transmembrane" evidence="6">
    <location>
        <begin position="2"/>
        <end position="135"/>
    </location>
</feature>
<dbReference type="InterPro" id="IPR006153">
    <property type="entry name" value="Cation/H_exchanger_TM"/>
</dbReference>
<protein>
    <recommendedName>
        <fullName evidence="6">Cation/H+ exchanger transmembrane domain-containing protein</fullName>
    </recommendedName>
</protein>
<keyword evidence="2 5" id="KW-0812">Transmembrane</keyword>